<accession>A0A0M9FWU7</accession>
<feature type="region of interest" description="Disordered" evidence="1">
    <location>
        <begin position="406"/>
        <end position="432"/>
    </location>
</feature>
<keyword evidence="4" id="KW-1185">Reference proteome</keyword>
<protein>
    <recommendedName>
        <fullName evidence="2">SET domain-containing protein</fullName>
    </recommendedName>
</protein>
<dbReference type="Proteomes" id="UP000037923">
    <property type="component" value="Unassembled WGS sequence"/>
</dbReference>
<dbReference type="InterPro" id="IPR050600">
    <property type="entry name" value="SETD3_SETD6_MTase"/>
</dbReference>
<comment type="caution">
    <text evidence="3">The sequence shown here is derived from an EMBL/GenBank/DDBJ whole genome shotgun (WGS) entry which is preliminary data.</text>
</comment>
<evidence type="ECO:0000313" key="3">
    <source>
        <dbReference type="EMBL" id="KPA77720.1"/>
    </source>
</evidence>
<evidence type="ECO:0000256" key="1">
    <source>
        <dbReference type="SAM" id="MobiDB-lite"/>
    </source>
</evidence>
<dbReference type="GeneID" id="26907327"/>
<evidence type="ECO:0000259" key="2">
    <source>
        <dbReference type="Pfam" id="PF00856"/>
    </source>
</evidence>
<name>A0A0M9FWU7_LEPPY</name>
<dbReference type="PANTHER" id="PTHR13271:SF151">
    <property type="entry name" value="SET DOMAIN-CONTAINING PROTEIN 4"/>
    <property type="match status" value="1"/>
</dbReference>
<reference evidence="3 4" key="1">
    <citation type="submission" date="2015-07" db="EMBL/GenBank/DDBJ databases">
        <title>High-quality genome of monoxenous trypanosomatid Leptomonas pyrrhocoris.</title>
        <authorList>
            <person name="Flegontov P."/>
            <person name="Butenko A."/>
            <person name="Firsov S."/>
            <person name="Vlcek C."/>
            <person name="Logacheva M.D."/>
            <person name="Field M."/>
            <person name="Filatov D."/>
            <person name="Flegontova O."/>
            <person name="Gerasimov E."/>
            <person name="Jackson A.P."/>
            <person name="Kelly S."/>
            <person name="Opperdoes F."/>
            <person name="O'Reilly A."/>
            <person name="Votypka J."/>
            <person name="Yurchenko V."/>
            <person name="Lukes J."/>
        </authorList>
    </citation>
    <scope>NUCLEOTIDE SEQUENCE [LARGE SCALE GENOMIC DNA]</scope>
    <source>
        <strain evidence="3">H10</strain>
    </source>
</reference>
<feature type="region of interest" description="Disordered" evidence="1">
    <location>
        <begin position="468"/>
        <end position="490"/>
    </location>
</feature>
<dbReference type="OrthoDB" id="341421at2759"/>
<feature type="compositionally biased region" description="Low complexity" evidence="1">
    <location>
        <begin position="423"/>
        <end position="432"/>
    </location>
</feature>
<sequence length="582" mass="64582">MQTRTPVQHGGAWLAQCVRDAKVHKIQQVIRPFPNSGGDALPVRGVVATRRIHRGEHIATVKKECVLTGQSATELLRHVCRGRINESGAVASSSDALLRPLSTQTVDGLIGRLSRLPLSSAAPPHLLLSRDALLMTTALYISHSPMHQAALPSAHPMWCWMGALPRRPPPMGVLLRQHFTRDAAFEPLTRRLRLGQQTREVRPGEDVTAASTELMVQAVESGEVGLTELRHPTVETALTTGVLTNYFKGRTSALTARQRATQRAQSGAAVQEDDAVHLFLSWEQHLQTQLVTALLSALLTAPSNSPPPPPDVLDSAAWQAEEAALRWAHFMLRSRAVNLNWQRQGVPQLSLIPLVDMLNHGDRKANVVYHCEDSGDVALTASQTVAAGEELVLRYNHIGQRGCLFGDQPRPAIPEEGPERRPQQAGRTTAATARAVEEIEKRQYHELYARDEDDDSVLSSASIMATSSARSGNLAPSQARHTNPSQQQQAVALAHHEMQQEVQWLWRYGFLRSTEEKNREAAQLWSRGLRSRIAHLTDVRRKGRPGEFVIGVPEGLQQLREQRAQLERERYANHRVFPPQQQ</sequence>
<dbReference type="EMBL" id="LGTL01000016">
    <property type="protein sequence ID" value="KPA77720.1"/>
    <property type="molecule type" value="Genomic_DNA"/>
</dbReference>
<dbReference type="AlphaFoldDB" id="A0A0M9FWU7"/>
<dbReference type="InterPro" id="IPR046341">
    <property type="entry name" value="SET_dom_sf"/>
</dbReference>
<feature type="domain" description="SET" evidence="2">
    <location>
        <begin position="44"/>
        <end position="396"/>
    </location>
</feature>
<dbReference type="InterPro" id="IPR001214">
    <property type="entry name" value="SET_dom"/>
</dbReference>
<proteinExistence type="predicted"/>
<dbReference type="Gene3D" id="3.90.1410.10">
    <property type="entry name" value="set domain protein methyltransferase, domain 1"/>
    <property type="match status" value="1"/>
</dbReference>
<dbReference type="VEuPathDB" id="TriTrypDB:LpyrH10_16_2230"/>
<gene>
    <name evidence="3" type="ORF">ABB37_07041</name>
</gene>
<dbReference type="CDD" id="cd10527">
    <property type="entry name" value="SET_LSMT"/>
    <property type="match status" value="1"/>
</dbReference>
<dbReference type="RefSeq" id="XP_015656159.1">
    <property type="nucleotide sequence ID" value="XM_015805546.1"/>
</dbReference>
<dbReference type="Pfam" id="PF00856">
    <property type="entry name" value="SET"/>
    <property type="match status" value="1"/>
</dbReference>
<dbReference type="SUPFAM" id="SSF82199">
    <property type="entry name" value="SET domain"/>
    <property type="match status" value="1"/>
</dbReference>
<dbReference type="PANTHER" id="PTHR13271">
    <property type="entry name" value="UNCHARACTERIZED PUTATIVE METHYLTRANSFERASE"/>
    <property type="match status" value="1"/>
</dbReference>
<dbReference type="OMA" id="QRGCLFG"/>
<organism evidence="3 4">
    <name type="scientific">Leptomonas pyrrhocoris</name>
    <name type="common">Firebug parasite</name>
    <dbReference type="NCBI Taxonomy" id="157538"/>
    <lineage>
        <taxon>Eukaryota</taxon>
        <taxon>Discoba</taxon>
        <taxon>Euglenozoa</taxon>
        <taxon>Kinetoplastea</taxon>
        <taxon>Metakinetoplastina</taxon>
        <taxon>Trypanosomatida</taxon>
        <taxon>Trypanosomatidae</taxon>
        <taxon>Leishmaniinae</taxon>
        <taxon>Leptomonas</taxon>
    </lineage>
</organism>
<dbReference type="GO" id="GO:0016279">
    <property type="term" value="F:protein-lysine N-methyltransferase activity"/>
    <property type="evidence" value="ECO:0007669"/>
    <property type="project" value="TreeGrafter"/>
</dbReference>
<evidence type="ECO:0000313" key="4">
    <source>
        <dbReference type="Proteomes" id="UP000037923"/>
    </source>
</evidence>